<reference evidence="2" key="1">
    <citation type="submission" date="2020-05" db="EMBL/GenBank/DDBJ databases">
        <title>Mycena genomes resolve the evolution of fungal bioluminescence.</title>
        <authorList>
            <person name="Tsai I.J."/>
        </authorList>
    </citation>
    <scope>NUCLEOTIDE SEQUENCE</scope>
    <source>
        <strain evidence="2">171206Taipei</strain>
    </source>
</reference>
<evidence type="ECO:0000256" key="1">
    <source>
        <dbReference type="SAM" id="Coils"/>
    </source>
</evidence>
<sequence length="327" mass="36516">MTEPSNSIPDSGTFAVLTIDPVASVDYLEDPEATAASAELASRHYVICDVALKSIFNTLAAFREERVYFVQQGPPQAIPAQLVDASMSIPIAPQTCSVDDHPSKREPVKMATNPFPFPDCYLSAFASAKVRTANVEVAESAICEMEEEERFRVLELIEDDFELHLDRLQEQQEAVDKRDEHEITLEHMEQEEQSEVELDEPIDEADETVAVFRGLLSRQPSETLPVVRFTYDLSRVKEVNDPRGFWVEVEKITQIAEASKARREANKSAVAEKDAALYDSRMAELLQSHHASQAAGFRIPRIITRGVTRAKSLLCRILCMAPGSHAI</sequence>
<dbReference type="EMBL" id="JACAZF010000016">
    <property type="protein sequence ID" value="KAF7289829.1"/>
    <property type="molecule type" value="Genomic_DNA"/>
</dbReference>
<accession>A0A8H6VQC4</accession>
<dbReference type="AlphaFoldDB" id="A0A8H6VQC4"/>
<dbReference type="OrthoDB" id="3006226at2759"/>
<name>A0A8H6VQC4_9AGAR</name>
<dbReference type="RefSeq" id="XP_037213558.1">
    <property type="nucleotide sequence ID" value="XM_037370002.1"/>
</dbReference>
<evidence type="ECO:0000313" key="2">
    <source>
        <dbReference type="EMBL" id="KAF7289829.1"/>
    </source>
</evidence>
<comment type="caution">
    <text evidence="2">The sequence shown here is derived from an EMBL/GenBank/DDBJ whole genome shotgun (WGS) entry which is preliminary data.</text>
</comment>
<keyword evidence="3" id="KW-1185">Reference proteome</keyword>
<protein>
    <submittedName>
        <fullName evidence="2">Uncharacterized protein</fullName>
    </submittedName>
</protein>
<proteinExistence type="predicted"/>
<dbReference type="Proteomes" id="UP000636479">
    <property type="component" value="Unassembled WGS sequence"/>
</dbReference>
<dbReference type="GeneID" id="59352518"/>
<evidence type="ECO:0000313" key="3">
    <source>
        <dbReference type="Proteomes" id="UP000636479"/>
    </source>
</evidence>
<organism evidence="2 3">
    <name type="scientific">Mycena indigotica</name>
    <dbReference type="NCBI Taxonomy" id="2126181"/>
    <lineage>
        <taxon>Eukaryota</taxon>
        <taxon>Fungi</taxon>
        <taxon>Dikarya</taxon>
        <taxon>Basidiomycota</taxon>
        <taxon>Agaricomycotina</taxon>
        <taxon>Agaricomycetes</taxon>
        <taxon>Agaricomycetidae</taxon>
        <taxon>Agaricales</taxon>
        <taxon>Marasmiineae</taxon>
        <taxon>Mycenaceae</taxon>
        <taxon>Mycena</taxon>
    </lineage>
</organism>
<gene>
    <name evidence="2" type="ORF">MIND_01357200</name>
</gene>
<keyword evidence="1" id="KW-0175">Coiled coil</keyword>
<feature type="coiled-coil region" evidence="1">
    <location>
        <begin position="154"/>
        <end position="191"/>
    </location>
</feature>